<dbReference type="PROSITE" id="PS51123">
    <property type="entry name" value="OMPA_2"/>
    <property type="match status" value="1"/>
</dbReference>
<dbReference type="InterPro" id="IPR006665">
    <property type="entry name" value="OmpA-like"/>
</dbReference>
<dbReference type="SUPFAM" id="SSF103088">
    <property type="entry name" value="OmpA-like"/>
    <property type="match status" value="1"/>
</dbReference>
<evidence type="ECO:0000256" key="1">
    <source>
        <dbReference type="ARBA" id="ARBA00004442"/>
    </source>
</evidence>
<evidence type="ECO:0000313" key="6">
    <source>
        <dbReference type="EMBL" id="MDQ1209849.1"/>
    </source>
</evidence>
<keyword evidence="4" id="KW-0812">Transmembrane</keyword>
<evidence type="ECO:0000256" key="4">
    <source>
        <dbReference type="SAM" id="Phobius"/>
    </source>
</evidence>
<reference evidence="6 7" key="1">
    <citation type="submission" date="2023-07" db="EMBL/GenBank/DDBJ databases">
        <title>Functional and genomic diversity of the sorghum phyllosphere microbiome.</title>
        <authorList>
            <person name="Shade A."/>
        </authorList>
    </citation>
    <scope>NUCLEOTIDE SEQUENCE [LARGE SCALE GENOMIC DNA]</scope>
    <source>
        <strain evidence="6 7">SORGH_AS_0887</strain>
    </source>
</reference>
<dbReference type="PANTHER" id="PTHR30329">
    <property type="entry name" value="STATOR ELEMENT OF FLAGELLAR MOTOR COMPLEX"/>
    <property type="match status" value="1"/>
</dbReference>
<dbReference type="RefSeq" id="WP_307004363.1">
    <property type="nucleotide sequence ID" value="NZ_JAUTBK010000002.1"/>
</dbReference>
<accession>A0ABU0UZ87</accession>
<dbReference type="InterPro" id="IPR006690">
    <property type="entry name" value="OMPA-like_CS"/>
</dbReference>
<keyword evidence="7" id="KW-1185">Reference proteome</keyword>
<evidence type="ECO:0000256" key="2">
    <source>
        <dbReference type="ARBA" id="ARBA00023136"/>
    </source>
</evidence>
<dbReference type="PRINTS" id="PR01021">
    <property type="entry name" value="OMPADOMAIN"/>
</dbReference>
<evidence type="ECO:0000313" key="7">
    <source>
        <dbReference type="Proteomes" id="UP001233360"/>
    </source>
</evidence>
<gene>
    <name evidence="6" type="ORF">QE380_002772</name>
</gene>
<sequence>MYNNSIKISILGVICLILTGCLSFGPLKYKQVKMLQKEGFVQTDEGWTLGLPERLLFEFDKSEVNPAHQQEIIRLANQLNKYGLHKLKVVGYTDNIGNRDYNLKLSQARAQSVAAIFINNSFTPNHIQIIGRGSNQPLLPNTTEENRAANRRVAIVIVP</sequence>
<keyword evidence="4" id="KW-1133">Transmembrane helix</keyword>
<comment type="subcellular location">
    <subcellularLocation>
        <location evidence="1">Cell outer membrane</location>
    </subcellularLocation>
</comment>
<dbReference type="EMBL" id="JAUTBK010000002">
    <property type="protein sequence ID" value="MDQ1209849.1"/>
    <property type="molecule type" value="Genomic_DNA"/>
</dbReference>
<feature type="transmembrane region" description="Helical" evidence="4">
    <location>
        <begin position="6"/>
        <end position="27"/>
    </location>
</feature>
<dbReference type="PANTHER" id="PTHR30329:SF17">
    <property type="entry name" value="LIPOPROTEIN YFIB-RELATED"/>
    <property type="match status" value="1"/>
</dbReference>
<dbReference type="Pfam" id="PF00691">
    <property type="entry name" value="OmpA"/>
    <property type="match status" value="1"/>
</dbReference>
<dbReference type="Proteomes" id="UP001233360">
    <property type="component" value="Unassembled WGS sequence"/>
</dbReference>
<feature type="domain" description="OmpA-like" evidence="5">
    <location>
        <begin position="45"/>
        <end position="159"/>
    </location>
</feature>
<dbReference type="InterPro" id="IPR036737">
    <property type="entry name" value="OmpA-like_sf"/>
</dbReference>
<proteinExistence type="predicted"/>
<protein>
    <submittedName>
        <fullName evidence="6">Outer membrane protein OmpA-like peptidoglycan-associated protein</fullName>
    </submittedName>
</protein>
<dbReference type="InterPro" id="IPR050330">
    <property type="entry name" value="Bact_OuterMem_StrucFunc"/>
</dbReference>
<name>A0ABU0UZ87_ACIBI</name>
<dbReference type="CDD" id="cd07185">
    <property type="entry name" value="OmpA_C-like"/>
    <property type="match status" value="1"/>
</dbReference>
<comment type="caution">
    <text evidence="6">The sequence shown here is derived from an EMBL/GenBank/DDBJ whole genome shotgun (WGS) entry which is preliminary data.</text>
</comment>
<dbReference type="PROSITE" id="PS01068">
    <property type="entry name" value="OMPA_1"/>
    <property type="match status" value="1"/>
</dbReference>
<evidence type="ECO:0000256" key="3">
    <source>
        <dbReference type="PROSITE-ProRule" id="PRU00473"/>
    </source>
</evidence>
<dbReference type="InterPro" id="IPR006664">
    <property type="entry name" value="OMP_bac"/>
</dbReference>
<keyword evidence="2 3" id="KW-0472">Membrane</keyword>
<organism evidence="6 7">
    <name type="scientific">Acinetobacter baylyi</name>
    <dbReference type="NCBI Taxonomy" id="202950"/>
    <lineage>
        <taxon>Bacteria</taxon>
        <taxon>Pseudomonadati</taxon>
        <taxon>Pseudomonadota</taxon>
        <taxon>Gammaproteobacteria</taxon>
        <taxon>Moraxellales</taxon>
        <taxon>Moraxellaceae</taxon>
        <taxon>Acinetobacter</taxon>
    </lineage>
</organism>
<evidence type="ECO:0000259" key="5">
    <source>
        <dbReference type="PROSITE" id="PS51123"/>
    </source>
</evidence>
<dbReference type="Gene3D" id="3.30.1330.60">
    <property type="entry name" value="OmpA-like domain"/>
    <property type="match status" value="1"/>
</dbReference>
<dbReference type="PROSITE" id="PS51257">
    <property type="entry name" value="PROKAR_LIPOPROTEIN"/>
    <property type="match status" value="1"/>
</dbReference>